<dbReference type="PANTHER" id="PTHR30289:SF1">
    <property type="entry name" value="PEBP (PHOSPHATIDYLETHANOLAMINE-BINDING PROTEIN) FAMILY PROTEIN"/>
    <property type="match status" value="1"/>
</dbReference>
<proteinExistence type="predicted"/>
<dbReference type="InterPro" id="IPR036610">
    <property type="entry name" value="PEBP-like_sf"/>
</dbReference>
<dbReference type="InterPro" id="IPR008914">
    <property type="entry name" value="PEBP"/>
</dbReference>
<evidence type="ECO:0000313" key="1">
    <source>
        <dbReference type="EMBL" id="PSB92315.1"/>
    </source>
</evidence>
<dbReference type="EMBL" id="MUHY01000001">
    <property type="protein sequence ID" value="PSB92315.1"/>
    <property type="molecule type" value="Genomic_DNA"/>
</dbReference>
<protein>
    <recommendedName>
        <fullName evidence="3">Phospholipid-binding protein</fullName>
    </recommendedName>
</protein>
<dbReference type="SUPFAM" id="SSF49777">
    <property type="entry name" value="PEBP-like"/>
    <property type="match status" value="1"/>
</dbReference>
<dbReference type="CDD" id="cd00865">
    <property type="entry name" value="PEBP_bact_arch"/>
    <property type="match status" value="1"/>
</dbReference>
<keyword evidence="2" id="KW-1185">Reference proteome</keyword>
<name>A0ABX5FF36_9BURK</name>
<dbReference type="Gene3D" id="3.90.280.10">
    <property type="entry name" value="PEBP-like"/>
    <property type="match status" value="1"/>
</dbReference>
<organism evidence="1 2">
    <name type="scientific">Candidatus Pandoraea novymonadis</name>
    <dbReference type="NCBI Taxonomy" id="1808959"/>
    <lineage>
        <taxon>Bacteria</taxon>
        <taxon>Pseudomonadati</taxon>
        <taxon>Pseudomonadota</taxon>
        <taxon>Betaproteobacteria</taxon>
        <taxon>Burkholderiales</taxon>
        <taxon>Burkholderiaceae</taxon>
        <taxon>Pandoraea</taxon>
    </lineage>
</organism>
<gene>
    <name evidence="1" type="ORF">BZL35_00555</name>
</gene>
<sequence>MYIFSFTRAVGAYIYLSIFDILNGENLMKLWSNSFVDNGVISTEFAFFKLDIDGHVVLSSNKNPHLAWEDAPSGTQSFVIICRDVDAPTHGDDMNREGCEIPLDLPRVTFLHWVLVDVPLTVSEIAAASHSQGVTPRGKFGPEALDGLRHGTNDFTNWFRFSGDQSMQGSYYGYDGPCPPWNDARIHHYVFTLYALNIPKVLLSGSFDGHQVYSSIKSHVLAEASITGTYTLNPRLVR</sequence>
<dbReference type="PANTHER" id="PTHR30289">
    <property type="entry name" value="UNCHARACTERIZED PROTEIN YBCL-RELATED"/>
    <property type="match status" value="1"/>
</dbReference>
<dbReference type="InterPro" id="IPR005247">
    <property type="entry name" value="YbhB_YbcL/LppC-like"/>
</dbReference>
<evidence type="ECO:0000313" key="2">
    <source>
        <dbReference type="Proteomes" id="UP000242660"/>
    </source>
</evidence>
<evidence type="ECO:0008006" key="3">
    <source>
        <dbReference type="Google" id="ProtNLM"/>
    </source>
</evidence>
<dbReference type="Proteomes" id="UP000242660">
    <property type="component" value="Unassembled WGS sequence"/>
</dbReference>
<dbReference type="Pfam" id="PF01161">
    <property type="entry name" value="PBP"/>
    <property type="match status" value="1"/>
</dbReference>
<dbReference type="NCBIfam" id="TIGR00481">
    <property type="entry name" value="YbhB/YbcL family Raf kinase inhibitor-like protein"/>
    <property type="match status" value="1"/>
</dbReference>
<accession>A0ABX5FF36</accession>
<reference evidence="1 2" key="1">
    <citation type="journal article" date="2017" name="Front. Microbiol.">
        <title>Genome of Ca. Pandoraea novymonadis, an Endosymbiotic Bacterium of the Trypanosomatid Novymonas esmeraldas.</title>
        <authorList>
            <person name="Kostygov A.Y."/>
            <person name="Butenko A."/>
            <person name="Nenarokova A."/>
            <person name="Tashyreva D."/>
            <person name="Flegontov P."/>
            <person name="Lukes J."/>
            <person name="Yurchenko V."/>
        </authorList>
    </citation>
    <scope>NUCLEOTIDE SEQUENCE [LARGE SCALE GENOMIC DNA]</scope>
    <source>
        <strain evidence="1 2">E262</strain>
    </source>
</reference>
<comment type="caution">
    <text evidence="1">The sequence shown here is derived from an EMBL/GenBank/DDBJ whole genome shotgun (WGS) entry which is preliminary data.</text>
</comment>